<dbReference type="Gene3D" id="1.10.287.3440">
    <property type="match status" value="1"/>
</dbReference>
<dbReference type="SUPFAM" id="SSF50621">
    <property type="entry name" value="Alanine racemase C-terminal domain-like"/>
    <property type="match status" value="1"/>
</dbReference>
<feature type="modified residue" description="N6-(pyridoxal phosphate)lysine" evidence="14">
    <location>
        <position position="101"/>
    </location>
</feature>
<dbReference type="AlphaFoldDB" id="A1WZR3"/>
<dbReference type="InterPro" id="IPR000183">
    <property type="entry name" value="Orn/DAP/Arg_de-COase"/>
</dbReference>
<dbReference type="KEGG" id="hha:Hhal_2412"/>
<evidence type="ECO:0000256" key="14">
    <source>
        <dbReference type="PIRSR" id="PIRSR001336-50"/>
    </source>
</evidence>
<evidence type="ECO:0000256" key="3">
    <source>
        <dbReference type="ARBA" id="ARBA00002257"/>
    </source>
</evidence>
<evidence type="ECO:0000259" key="17">
    <source>
        <dbReference type="Pfam" id="PF17810"/>
    </source>
</evidence>
<reference evidence="20" key="1">
    <citation type="submission" date="2006-12" db="EMBL/GenBank/DDBJ databases">
        <title>Complete sequence of Halorhodospira halophila SL1.</title>
        <authorList>
            <consortium name="US DOE Joint Genome Institute"/>
            <person name="Copeland A."/>
            <person name="Lucas S."/>
            <person name="Lapidus A."/>
            <person name="Barry K."/>
            <person name="Detter J.C."/>
            <person name="Glavina del Rio T."/>
            <person name="Hammon N."/>
            <person name="Israni S."/>
            <person name="Dalin E."/>
            <person name="Tice H."/>
            <person name="Pitluck S."/>
            <person name="Saunders E."/>
            <person name="Brettin T."/>
            <person name="Bruce D."/>
            <person name="Han C."/>
            <person name="Tapia R."/>
            <person name="Schmutz J."/>
            <person name="Larimer F."/>
            <person name="Land M."/>
            <person name="Hauser L."/>
            <person name="Kyrpides N."/>
            <person name="Mikhailova N."/>
            <person name="Hoff W."/>
            <person name="Richardson P."/>
        </authorList>
    </citation>
    <scope>NUCLEOTIDE SEQUENCE [LARGE SCALE GENOMIC DNA]</scope>
    <source>
        <strain evidence="20">DSM 244 / SL1</strain>
    </source>
</reference>
<dbReference type="Gene3D" id="3.20.20.10">
    <property type="entry name" value="Alanine racemase"/>
    <property type="match status" value="1"/>
</dbReference>
<keyword evidence="11" id="KW-0620">Polyamine biosynthesis</keyword>
<accession>A1WZR3</accession>
<evidence type="ECO:0000256" key="9">
    <source>
        <dbReference type="ARBA" id="ARBA00022898"/>
    </source>
</evidence>
<dbReference type="Pfam" id="PF17810">
    <property type="entry name" value="Arg_decarb_HB"/>
    <property type="match status" value="1"/>
</dbReference>
<evidence type="ECO:0000256" key="7">
    <source>
        <dbReference type="ARBA" id="ARBA00022793"/>
    </source>
</evidence>
<dbReference type="PROSITE" id="PS00878">
    <property type="entry name" value="ODR_DC_2_1"/>
    <property type="match status" value="1"/>
</dbReference>
<dbReference type="NCBIfam" id="NF003763">
    <property type="entry name" value="PRK05354.1"/>
    <property type="match status" value="1"/>
</dbReference>
<evidence type="ECO:0000256" key="12">
    <source>
        <dbReference type="ARBA" id="ARBA00023239"/>
    </source>
</evidence>
<comment type="similarity">
    <text evidence="4">Belongs to the Orn/Lys/Arg decarboxylase class-II family. SpeA subfamily.</text>
</comment>
<keyword evidence="7" id="KW-0210">Decarboxylase</keyword>
<feature type="domain" description="Arginine decarboxylase C-terminal helical" evidence="18">
    <location>
        <begin position="577"/>
        <end position="623"/>
    </location>
</feature>
<name>A1WZR3_HALHL</name>
<dbReference type="HOGENOM" id="CLU_027243_1_0_6"/>
<dbReference type="Pfam" id="PF17944">
    <property type="entry name" value="Arg_decarbox_C"/>
    <property type="match status" value="1"/>
</dbReference>
<dbReference type="PANTHER" id="PTHR43295:SF9">
    <property type="entry name" value="BIOSYNTHETIC ARGININE DECARBOXYLASE"/>
    <property type="match status" value="1"/>
</dbReference>
<evidence type="ECO:0000256" key="15">
    <source>
        <dbReference type="PIRSR" id="PIRSR600183-50"/>
    </source>
</evidence>
<evidence type="ECO:0000256" key="13">
    <source>
        <dbReference type="NCBIfam" id="TIGR01273"/>
    </source>
</evidence>
<sequence>MSDDWSNRPAREVYNVPRWSEGYFDISAAGRLQVRPHRGSGPAVDLRRIVADLPDQGVSPPVLIRFPAILRDRVDALCDAFGAAMAEADYRGAYQPVYPIKVNQQRSVIEEIVGDGRRVGLEAGSKPELMAVLALAPTGGTVICNGYKDPEYVRLALRGLQLGLQVHLVLEKRSEARMIIREARRLGVAPRLGLRVRLASMGAGKWQNTGGERSKFGLTAADALAVVEELREADLLERLELLHFHLGSQIANVHDIRAGLSEGARFYTELRRLGAPVSKVDVGGGLGVDYEGTRSRAFCSMNYSIAEYAHNVVAALKAVCDEAGLPHPTLITESGRAMTAHHAVLVTPVIDTDSREASAPEPPPADAPKVLRELYRTLEEHAQRPATEAYHDACHYLQEARGLYLHGVLDLPQRAYAERCYQAIGTRLRGRLNPGRPHQREVLDALNEGLADKLFANFSVFQSIPDVWAIDQIFPIVPLSGLDRPACRRGVVQDLTCDSDGTVSLYVDGDGVEGTLPLPEPEPGEPLWLGIFLVGAYQEILGDRHNLFGATDSVNVEVDEQGHRFITATRGDSIGGVLRSVGFDERELSGAYRRRIAAADLDDAARRACLADLEAGLLGGTYLEGP</sequence>
<dbReference type="GO" id="GO:0008295">
    <property type="term" value="P:spermidine biosynthetic process"/>
    <property type="evidence" value="ECO:0007669"/>
    <property type="project" value="UniProtKB-UniRule"/>
</dbReference>
<organism evidence="19 20">
    <name type="scientific">Halorhodospira halophila (strain DSM 244 / SL1)</name>
    <name type="common">Ectothiorhodospira halophila (strain DSM 244 / SL1)</name>
    <dbReference type="NCBI Taxonomy" id="349124"/>
    <lineage>
        <taxon>Bacteria</taxon>
        <taxon>Pseudomonadati</taxon>
        <taxon>Pseudomonadota</taxon>
        <taxon>Gammaproteobacteria</taxon>
        <taxon>Chromatiales</taxon>
        <taxon>Ectothiorhodospiraceae</taxon>
        <taxon>Halorhodospira</taxon>
    </lineage>
</organism>
<comment type="cofactor">
    <cofactor evidence="2">
        <name>Mg(2+)</name>
        <dbReference type="ChEBI" id="CHEBI:18420"/>
    </cofactor>
</comment>
<comment type="function">
    <text evidence="3">Catalyzes the biosynthesis of agmatine from arginine.</text>
</comment>
<keyword evidence="9 14" id="KW-0663">Pyridoxal phosphate</keyword>
<dbReference type="GO" id="GO:0046872">
    <property type="term" value="F:metal ion binding"/>
    <property type="evidence" value="ECO:0007669"/>
    <property type="project" value="UniProtKB-KW"/>
</dbReference>
<dbReference type="NCBIfam" id="TIGR01273">
    <property type="entry name" value="speA"/>
    <property type="match status" value="1"/>
</dbReference>
<dbReference type="InterPro" id="IPR040634">
    <property type="entry name" value="Arg_decarb_HB"/>
</dbReference>
<dbReference type="InterPro" id="IPR029066">
    <property type="entry name" value="PLP-binding_barrel"/>
</dbReference>
<evidence type="ECO:0000256" key="2">
    <source>
        <dbReference type="ARBA" id="ARBA00001946"/>
    </source>
</evidence>
<proteinExistence type="inferred from homology"/>
<feature type="active site" description="Proton donor" evidence="15">
    <location>
        <position position="497"/>
    </location>
</feature>
<keyword evidence="20" id="KW-1185">Reference proteome</keyword>
<evidence type="ECO:0000313" key="19">
    <source>
        <dbReference type="EMBL" id="ABM63175.1"/>
    </source>
</evidence>
<dbReference type="InterPro" id="IPR022644">
    <property type="entry name" value="De-COase2_N"/>
</dbReference>
<dbReference type="InterPro" id="IPR041128">
    <property type="entry name" value="Arg_decarbox_C"/>
</dbReference>
<dbReference type="PRINTS" id="PR01179">
    <property type="entry name" value="ODADCRBXLASE"/>
</dbReference>
<keyword evidence="6" id="KW-0479">Metal-binding</keyword>
<protein>
    <recommendedName>
        <fullName evidence="5 13">Arginine decarboxylase</fullName>
        <ecNumber evidence="5 13">4.1.1.19</ecNumber>
    </recommendedName>
</protein>
<keyword evidence="8" id="KW-0460">Magnesium</keyword>
<evidence type="ECO:0000259" key="18">
    <source>
        <dbReference type="Pfam" id="PF17944"/>
    </source>
</evidence>
<dbReference type="Gene3D" id="1.20.58.930">
    <property type="match status" value="1"/>
</dbReference>
<dbReference type="PROSITE" id="PS00879">
    <property type="entry name" value="ODR_DC_2_2"/>
    <property type="match status" value="1"/>
</dbReference>
<evidence type="ECO:0000256" key="5">
    <source>
        <dbReference type="ARBA" id="ARBA00012426"/>
    </source>
</evidence>
<comment type="cofactor">
    <cofactor evidence="1 14">
        <name>pyridoxal 5'-phosphate</name>
        <dbReference type="ChEBI" id="CHEBI:597326"/>
    </cofactor>
</comment>
<dbReference type="EMBL" id="CP000544">
    <property type="protein sequence ID" value="ABM63175.1"/>
    <property type="molecule type" value="Genomic_DNA"/>
</dbReference>
<dbReference type="InterPro" id="IPR022657">
    <property type="entry name" value="De-COase2_CS"/>
</dbReference>
<evidence type="ECO:0000256" key="8">
    <source>
        <dbReference type="ARBA" id="ARBA00022842"/>
    </source>
</evidence>
<dbReference type="PIRSF" id="PIRSF001336">
    <property type="entry name" value="Arg_decrbxlase"/>
    <property type="match status" value="1"/>
</dbReference>
<reference evidence="19 20" key="2">
    <citation type="journal article" date="2013" name="Stand. Genomic Sci.">
        <title>Complete genome sequence of Halorhodospira halophila SL1.</title>
        <authorList>
            <person name="Challacombe J.F."/>
            <person name="Majid S."/>
            <person name="Deole R."/>
            <person name="Brettin T.S."/>
            <person name="Bruce D."/>
            <person name="Delano S.F."/>
            <person name="Detter J.C."/>
            <person name="Gleasner C.D."/>
            <person name="Han C.S."/>
            <person name="Misra M."/>
            <person name="Reitenga K.G."/>
            <person name="Mikhailova N."/>
            <person name="Woyke T."/>
            <person name="Pitluck S."/>
            <person name="Nolan M."/>
            <person name="Land M.L."/>
            <person name="Saunders E."/>
            <person name="Tapia R."/>
            <person name="Lapidus A."/>
            <person name="Ivanova N."/>
            <person name="Hoff W.D."/>
        </authorList>
    </citation>
    <scope>NUCLEOTIDE SEQUENCE [LARGE SCALE GENOMIC DNA]</scope>
    <source>
        <strain evidence="20">DSM 244 / SL1</strain>
    </source>
</reference>
<evidence type="ECO:0000256" key="4">
    <source>
        <dbReference type="ARBA" id="ARBA00008357"/>
    </source>
</evidence>
<dbReference type="InterPro" id="IPR009006">
    <property type="entry name" value="Ala_racemase/Decarboxylase_C"/>
</dbReference>
<dbReference type="PANTHER" id="PTHR43295">
    <property type="entry name" value="ARGININE DECARBOXYLASE"/>
    <property type="match status" value="1"/>
</dbReference>
<feature type="domain" description="Arginine decarboxylase helical bundle" evidence="17">
    <location>
        <begin position="365"/>
        <end position="447"/>
    </location>
</feature>
<dbReference type="GO" id="GO:0006527">
    <property type="term" value="P:L-arginine catabolic process"/>
    <property type="evidence" value="ECO:0007669"/>
    <property type="project" value="InterPro"/>
</dbReference>
<evidence type="ECO:0000259" key="16">
    <source>
        <dbReference type="Pfam" id="PF02784"/>
    </source>
</evidence>
<dbReference type="GO" id="GO:0033388">
    <property type="term" value="P:putrescine biosynthetic process from arginine"/>
    <property type="evidence" value="ECO:0007669"/>
    <property type="project" value="TreeGrafter"/>
</dbReference>
<keyword evidence="12 19" id="KW-0456">Lyase</keyword>
<evidence type="ECO:0000256" key="11">
    <source>
        <dbReference type="ARBA" id="ARBA00023115"/>
    </source>
</evidence>
<dbReference type="OrthoDB" id="9802658at2"/>
<feature type="domain" description="Orn/DAP/Arg decarboxylase 2 N-terminal" evidence="16">
    <location>
        <begin position="93"/>
        <end position="340"/>
    </location>
</feature>
<dbReference type="EC" id="4.1.1.19" evidence="5 13"/>
<dbReference type="FunFam" id="3.20.20.10:FF:000001">
    <property type="entry name" value="Biosynthetic arginine decarboxylase"/>
    <property type="match status" value="1"/>
</dbReference>
<evidence type="ECO:0000256" key="1">
    <source>
        <dbReference type="ARBA" id="ARBA00001933"/>
    </source>
</evidence>
<dbReference type="Pfam" id="PF02784">
    <property type="entry name" value="Orn_Arg_deC_N"/>
    <property type="match status" value="1"/>
</dbReference>
<keyword evidence="10" id="KW-0745">Spermidine biosynthesis</keyword>
<dbReference type="GO" id="GO:0008792">
    <property type="term" value="F:arginine decarboxylase activity"/>
    <property type="evidence" value="ECO:0007669"/>
    <property type="project" value="UniProtKB-UniRule"/>
</dbReference>
<evidence type="ECO:0000256" key="10">
    <source>
        <dbReference type="ARBA" id="ARBA00023066"/>
    </source>
</evidence>
<dbReference type="SUPFAM" id="SSF51419">
    <property type="entry name" value="PLP-binding barrel"/>
    <property type="match status" value="1"/>
</dbReference>
<evidence type="ECO:0000313" key="20">
    <source>
        <dbReference type="Proteomes" id="UP000000647"/>
    </source>
</evidence>
<dbReference type="Proteomes" id="UP000000647">
    <property type="component" value="Chromosome"/>
</dbReference>
<dbReference type="STRING" id="349124.Hhal_2412"/>
<dbReference type="InterPro" id="IPR002985">
    <property type="entry name" value="Arg_decrbxlase"/>
</dbReference>
<dbReference type="PRINTS" id="PR01180">
    <property type="entry name" value="ARGDCRBXLASE"/>
</dbReference>
<gene>
    <name evidence="19" type="ordered locus">Hhal_2412</name>
</gene>
<dbReference type="Gene3D" id="2.40.37.10">
    <property type="entry name" value="Lyase, Ornithine Decarboxylase, Chain A, domain 1"/>
    <property type="match status" value="1"/>
</dbReference>
<dbReference type="CDD" id="cd06830">
    <property type="entry name" value="PLPDE_III_ADC"/>
    <property type="match status" value="1"/>
</dbReference>
<dbReference type="RefSeq" id="WP_011815197.1">
    <property type="nucleotide sequence ID" value="NC_008789.1"/>
</dbReference>
<evidence type="ECO:0000256" key="6">
    <source>
        <dbReference type="ARBA" id="ARBA00022723"/>
    </source>
</evidence>
<dbReference type="eggNOG" id="COG1166">
    <property type="taxonomic scope" value="Bacteria"/>
</dbReference>
<dbReference type="InterPro" id="IPR022653">
    <property type="entry name" value="De-COase2_pyr-phos_BS"/>
</dbReference>